<proteinExistence type="predicted"/>
<evidence type="ECO:0000313" key="1">
    <source>
        <dbReference type="EMBL" id="GAJ16361.1"/>
    </source>
</evidence>
<accession>X1VKY8</accession>
<dbReference type="EMBL" id="BARW01042709">
    <property type="protein sequence ID" value="GAJ16361.1"/>
    <property type="molecule type" value="Genomic_DNA"/>
</dbReference>
<gene>
    <name evidence="1" type="ORF">S12H4_63106</name>
</gene>
<dbReference type="Pfam" id="PF00232">
    <property type="entry name" value="Glyco_hydro_1"/>
    <property type="match status" value="1"/>
</dbReference>
<dbReference type="AlphaFoldDB" id="X1VKY8"/>
<comment type="caution">
    <text evidence="1">The sequence shown here is derived from an EMBL/GenBank/DDBJ whole genome shotgun (WGS) entry which is preliminary data.</text>
</comment>
<sequence>MSFPKGFIWGVATAAYQIEGAAGLSHINRGVGNISPTPPSFAS</sequence>
<dbReference type="GO" id="GO:0005975">
    <property type="term" value="P:carbohydrate metabolic process"/>
    <property type="evidence" value="ECO:0007669"/>
    <property type="project" value="InterPro"/>
</dbReference>
<dbReference type="InterPro" id="IPR033132">
    <property type="entry name" value="GH_1_N_CS"/>
</dbReference>
<dbReference type="InterPro" id="IPR017853">
    <property type="entry name" value="GH"/>
</dbReference>
<name>X1VKY8_9ZZZZ</name>
<dbReference type="Gene3D" id="3.20.20.80">
    <property type="entry name" value="Glycosidases"/>
    <property type="match status" value="1"/>
</dbReference>
<dbReference type="PROSITE" id="PS00653">
    <property type="entry name" value="GLYCOSYL_HYDROL_F1_2"/>
    <property type="match status" value="1"/>
</dbReference>
<dbReference type="InterPro" id="IPR001360">
    <property type="entry name" value="Glyco_hydro_1"/>
</dbReference>
<reference evidence="1" key="1">
    <citation type="journal article" date="2014" name="Front. Microbiol.">
        <title>High frequency of phylogenetically diverse reductive dehalogenase-homologous genes in deep subseafloor sedimentary metagenomes.</title>
        <authorList>
            <person name="Kawai M."/>
            <person name="Futagami T."/>
            <person name="Toyoda A."/>
            <person name="Takaki Y."/>
            <person name="Nishi S."/>
            <person name="Hori S."/>
            <person name="Arai W."/>
            <person name="Tsubouchi T."/>
            <person name="Morono Y."/>
            <person name="Uchiyama I."/>
            <person name="Ito T."/>
            <person name="Fujiyama A."/>
            <person name="Inagaki F."/>
            <person name="Takami H."/>
        </authorList>
    </citation>
    <scope>NUCLEOTIDE SEQUENCE</scope>
    <source>
        <strain evidence="1">Expedition CK06-06</strain>
    </source>
</reference>
<feature type="non-terminal residue" evidence="1">
    <location>
        <position position="43"/>
    </location>
</feature>
<organism evidence="1">
    <name type="scientific">marine sediment metagenome</name>
    <dbReference type="NCBI Taxonomy" id="412755"/>
    <lineage>
        <taxon>unclassified sequences</taxon>
        <taxon>metagenomes</taxon>
        <taxon>ecological metagenomes</taxon>
    </lineage>
</organism>
<protein>
    <submittedName>
        <fullName evidence="1">Uncharacterized protein</fullName>
    </submittedName>
</protein>
<dbReference type="SUPFAM" id="SSF51445">
    <property type="entry name" value="(Trans)glycosidases"/>
    <property type="match status" value="1"/>
</dbReference>
<dbReference type="GO" id="GO:0004553">
    <property type="term" value="F:hydrolase activity, hydrolyzing O-glycosyl compounds"/>
    <property type="evidence" value="ECO:0007669"/>
    <property type="project" value="InterPro"/>
</dbReference>